<dbReference type="Pfam" id="PF05201">
    <property type="entry name" value="GlutR_N"/>
    <property type="match status" value="1"/>
</dbReference>
<dbReference type="Gene3D" id="3.30.460.30">
    <property type="entry name" value="Glutamyl-tRNA reductase, N-terminal domain"/>
    <property type="match status" value="1"/>
</dbReference>
<sequence>MLNRLQLWNFESGKLNNDELASHAFVLRTCQRTLVLAYDIYPFHHEKLPEHALVEGQDAYLFLLETICGLKSKLIGENEIVGQFKEAYKIYASSTLKDTKLLLILEKLFKDAKEIRTQYLIGISQKTYASLTRRHLISRAKAKHVVVIGSGAMAEDLINQFKKKAQITICARNAERVAELANTHGLNIIPWENRDILVTEPFIANTVGANSVLFDEHFFHTWSKLENRLFVDLGAPSTIKTPLTFEEGVVRLDDIFSEGAVIESQKQAQIALAKAAMLSLTMKRQSLFQEKFGTSSTLITPQINADVRYL</sequence>
<accession>A0AAX4HLC5</accession>
<reference evidence="4 5" key="1">
    <citation type="submission" date="2023-11" db="EMBL/GenBank/DDBJ databases">
        <title>Peredibacter starrii A3.12.</title>
        <authorList>
            <person name="Mitchell R.J."/>
        </authorList>
    </citation>
    <scope>NUCLEOTIDE SEQUENCE [LARGE SCALE GENOMIC DNA]</scope>
    <source>
        <strain evidence="4 5">A3.12</strain>
    </source>
</reference>
<evidence type="ECO:0000313" key="5">
    <source>
        <dbReference type="Proteomes" id="UP001324634"/>
    </source>
</evidence>
<name>A0AAX4HLC5_9BACT</name>
<dbReference type="EMBL" id="CP139487">
    <property type="protein sequence ID" value="WPU64031.1"/>
    <property type="molecule type" value="Genomic_DNA"/>
</dbReference>
<keyword evidence="5" id="KW-1185">Reference proteome</keyword>
<evidence type="ECO:0000259" key="3">
    <source>
        <dbReference type="Pfam" id="PF05201"/>
    </source>
</evidence>
<dbReference type="GO" id="GO:0019353">
    <property type="term" value="P:protoporphyrinogen IX biosynthetic process from glutamate"/>
    <property type="evidence" value="ECO:0007669"/>
    <property type="project" value="TreeGrafter"/>
</dbReference>
<keyword evidence="1" id="KW-0521">NADP</keyword>
<dbReference type="Gene3D" id="3.40.50.720">
    <property type="entry name" value="NAD(P)-binding Rossmann-like Domain"/>
    <property type="match status" value="1"/>
</dbReference>
<evidence type="ECO:0000313" key="4">
    <source>
        <dbReference type="EMBL" id="WPU64031.1"/>
    </source>
</evidence>
<dbReference type="RefSeq" id="WP_321391964.1">
    <property type="nucleotide sequence ID" value="NZ_CP139487.1"/>
</dbReference>
<gene>
    <name evidence="4" type="ORF">SOO65_15145</name>
</gene>
<dbReference type="KEGG" id="psti:SOO65_15145"/>
<dbReference type="InterPro" id="IPR036291">
    <property type="entry name" value="NAD(P)-bd_dom_sf"/>
</dbReference>
<feature type="domain" description="Quinate/shikimate 5-dehydrogenase/glutamyl-tRNA reductase" evidence="2">
    <location>
        <begin position="137"/>
        <end position="243"/>
    </location>
</feature>
<protein>
    <submittedName>
        <fullName evidence="4">NAD(P)-binding domain-containing protein</fullName>
    </submittedName>
</protein>
<dbReference type="SUPFAM" id="SSF51735">
    <property type="entry name" value="NAD(P)-binding Rossmann-fold domains"/>
    <property type="match status" value="1"/>
</dbReference>
<dbReference type="PANTHER" id="PTHR43013:SF1">
    <property type="entry name" value="GLUTAMYL-TRNA REDUCTASE"/>
    <property type="match status" value="1"/>
</dbReference>
<dbReference type="Proteomes" id="UP001324634">
    <property type="component" value="Chromosome"/>
</dbReference>
<dbReference type="GO" id="GO:0008883">
    <property type="term" value="F:glutamyl-tRNA reductase activity"/>
    <property type="evidence" value="ECO:0007669"/>
    <property type="project" value="InterPro"/>
</dbReference>
<dbReference type="InterPro" id="IPR015895">
    <property type="entry name" value="4pyrrol_synth_GluRdtase_N"/>
</dbReference>
<feature type="domain" description="Glutamyl-tRNA reductase N-terminal" evidence="3">
    <location>
        <begin position="19"/>
        <end position="118"/>
    </location>
</feature>
<evidence type="ECO:0000259" key="2">
    <source>
        <dbReference type="Pfam" id="PF01488"/>
    </source>
</evidence>
<dbReference type="Pfam" id="PF01488">
    <property type="entry name" value="Shikimate_DH"/>
    <property type="match status" value="1"/>
</dbReference>
<dbReference type="InterPro" id="IPR036343">
    <property type="entry name" value="GluRdtase_N_sf"/>
</dbReference>
<dbReference type="InterPro" id="IPR006151">
    <property type="entry name" value="Shikm_DH/Glu-tRNA_Rdtase"/>
</dbReference>
<proteinExistence type="predicted"/>
<organism evidence="4 5">
    <name type="scientific">Peredibacter starrii</name>
    <dbReference type="NCBI Taxonomy" id="28202"/>
    <lineage>
        <taxon>Bacteria</taxon>
        <taxon>Pseudomonadati</taxon>
        <taxon>Bdellovibrionota</taxon>
        <taxon>Bacteriovoracia</taxon>
        <taxon>Bacteriovoracales</taxon>
        <taxon>Bacteriovoracaceae</taxon>
        <taxon>Peredibacter</taxon>
    </lineage>
</organism>
<evidence type="ECO:0000256" key="1">
    <source>
        <dbReference type="ARBA" id="ARBA00022857"/>
    </source>
</evidence>
<dbReference type="PANTHER" id="PTHR43013">
    <property type="entry name" value="GLUTAMYL-TRNA REDUCTASE"/>
    <property type="match status" value="1"/>
</dbReference>
<dbReference type="SUPFAM" id="SSF69742">
    <property type="entry name" value="Glutamyl tRNA-reductase catalytic, N-terminal domain"/>
    <property type="match status" value="1"/>
</dbReference>
<dbReference type="GO" id="GO:0050661">
    <property type="term" value="F:NADP binding"/>
    <property type="evidence" value="ECO:0007669"/>
    <property type="project" value="InterPro"/>
</dbReference>
<dbReference type="AlphaFoldDB" id="A0AAX4HLC5"/>